<dbReference type="EMBL" id="LIHL02000004">
    <property type="protein sequence ID" value="KAF5472294.1"/>
    <property type="molecule type" value="Genomic_DNA"/>
</dbReference>
<feature type="transmembrane region" description="Helical" evidence="1">
    <location>
        <begin position="258"/>
        <end position="277"/>
    </location>
</feature>
<name>A0A833XWE0_JUGRE</name>
<reference evidence="2" key="2">
    <citation type="submission" date="2020-03" db="EMBL/GenBank/DDBJ databases">
        <title>Walnut 2.0.</title>
        <authorList>
            <person name="Marrano A."/>
            <person name="Britton M."/>
            <person name="Zimin A.V."/>
            <person name="Zaini P.A."/>
            <person name="Workman R."/>
            <person name="Puiu D."/>
            <person name="Bianco L."/>
            <person name="Allen B.J."/>
            <person name="Troggio M."/>
            <person name="Leslie C.A."/>
            <person name="Timp W."/>
            <person name="Dendekar A."/>
            <person name="Salzberg S.L."/>
            <person name="Neale D.B."/>
        </authorList>
    </citation>
    <scope>NUCLEOTIDE SEQUENCE</scope>
    <source>
        <tissue evidence="2">Leaves</tissue>
    </source>
</reference>
<reference evidence="2" key="1">
    <citation type="submission" date="2015-10" db="EMBL/GenBank/DDBJ databases">
        <authorList>
            <person name="Martinez-Garcia P.J."/>
            <person name="Crepeau M.W."/>
            <person name="Puiu D."/>
            <person name="Gonzalez-Ibeas D."/>
            <person name="Whalen J."/>
            <person name="Stevens K."/>
            <person name="Paul R."/>
            <person name="Butterfield T."/>
            <person name="Britton M."/>
            <person name="Reagan R."/>
            <person name="Chakraborty S."/>
            <person name="Walawage S.L."/>
            <person name="Vasquez-Gross H.A."/>
            <person name="Cardeno C."/>
            <person name="Famula R."/>
            <person name="Pratt K."/>
            <person name="Kuruganti S."/>
            <person name="Aradhya M.K."/>
            <person name="Leslie C.A."/>
            <person name="Dandekar A.M."/>
            <person name="Salzberg S.L."/>
            <person name="Wegrzyn J.L."/>
            <person name="Langley C.H."/>
            <person name="Neale D.B."/>
        </authorList>
    </citation>
    <scope>NUCLEOTIDE SEQUENCE</scope>
    <source>
        <tissue evidence="2">Leaves</tissue>
    </source>
</reference>
<keyword evidence="1" id="KW-0472">Membrane</keyword>
<accession>A0A833XWE0</accession>
<dbReference type="PANTHER" id="PTHR33710:SF13">
    <property type="entry name" value="ENDONUCLEASE_EXONUCLEASE_PHOSPHATASE FAMILY PROTEIN"/>
    <property type="match status" value="1"/>
</dbReference>
<evidence type="ECO:0000256" key="1">
    <source>
        <dbReference type="SAM" id="Phobius"/>
    </source>
</evidence>
<sequence>MDEFNTCLDNCGLLDLPVSGGRMSWCNGQSSSSCNWARLNRAVFNSCFSSACLEPGFNICLEKHRIIVCWFFRFHREFVQYGPSPFRFQNMWTEHESFGSSVEAVWSEPVQEVGLRKLVAKLKNLKVVLLSWNKNNFGCVGVLIKELEGRVEGLEKQLHEGYSASIKTEYISEKLELETWEHREDLCIAQVAKKAWLDDCDQNSEFFHAVVNHKRKNNFISFMSLPDGIVLYSPEQVHHGVVIYFQVPGIPFGWRREWISPLFLAWCYQMLITFLCVRHRRK</sequence>
<dbReference type="Gramene" id="Jr04_09180_p1">
    <property type="protein sequence ID" value="cds.Jr04_09180_p1"/>
    <property type="gene ID" value="Jr04_09180"/>
</dbReference>
<dbReference type="PANTHER" id="PTHR33710">
    <property type="entry name" value="BNAC02G09200D PROTEIN"/>
    <property type="match status" value="1"/>
</dbReference>
<evidence type="ECO:0000313" key="3">
    <source>
        <dbReference type="Proteomes" id="UP000619265"/>
    </source>
</evidence>
<dbReference type="AlphaFoldDB" id="A0A833XWE0"/>
<comment type="caution">
    <text evidence="2">The sequence shown here is derived from an EMBL/GenBank/DDBJ whole genome shotgun (WGS) entry which is preliminary data.</text>
</comment>
<keyword evidence="1" id="KW-1133">Transmembrane helix</keyword>
<gene>
    <name evidence="2" type="ORF">F2P56_009025</name>
</gene>
<organism evidence="2 3">
    <name type="scientific">Juglans regia</name>
    <name type="common">English walnut</name>
    <dbReference type="NCBI Taxonomy" id="51240"/>
    <lineage>
        <taxon>Eukaryota</taxon>
        <taxon>Viridiplantae</taxon>
        <taxon>Streptophyta</taxon>
        <taxon>Embryophyta</taxon>
        <taxon>Tracheophyta</taxon>
        <taxon>Spermatophyta</taxon>
        <taxon>Magnoliopsida</taxon>
        <taxon>eudicotyledons</taxon>
        <taxon>Gunneridae</taxon>
        <taxon>Pentapetalae</taxon>
        <taxon>rosids</taxon>
        <taxon>fabids</taxon>
        <taxon>Fagales</taxon>
        <taxon>Juglandaceae</taxon>
        <taxon>Juglans</taxon>
    </lineage>
</organism>
<proteinExistence type="predicted"/>
<protein>
    <submittedName>
        <fullName evidence="2">Uncharacterized protein</fullName>
    </submittedName>
</protein>
<keyword evidence="1" id="KW-0812">Transmembrane</keyword>
<evidence type="ECO:0000313" key="2">
    <source>
        <dbReference type="EMBL" id="KAF5472294.1"/>
    </source>
</evidence>
<dbReference type="Proteomes" id="UP000619265">
    <property type="component" value="Unassembled WGS sequence"/>
</dbReference>